<keyword evidence="2" id="KW-1185">Reference proteome</keyword>
<evidence type="ECO:0000313" key="2">
    <source>
        <dbReference type="Proteomes" id="UP000321306"/>
    </source>
</evidence>
<sequence>MHLKPELRIQVFGEPQPTPEEHITGNTTADPDAVVAHAHNQQELEALLPDLRGAIKKNTLIWLLYPKGNKAFHRDTIHTFMRTQGLQGTSMISVDKIWSAMRFKMLD</sequence>
<organism evidence="1 2">
    <name type="scientific">Deinococcus cellulosilyticus (strain DSM 18568 / NBRC 106333 / KACC 11606 / 5516J-15)</name>
    <dbReference type="NCBI Taxonomy" id="1223518"/>
    <lineage>
        <taxon>Bacteria</taxon>
        <taxon>Thermotogati</taxon>
        <taxon>Deinococcota</taxon>
        <taxon>Deinococci</taxon>
        <taxon>Deinococcales</taxon>
        <taxon>Deinococcaceae</taxon>
        <taxon>Deinococcus</taxon>
    </lineage>
</organism>
<dbReference type="EMBL" id="BJXB01000056">
    <property type="protein sequence ID" value="GEM50075.1"/>
    <property type="molecule type" value="Genomic_DNA"/>
</dbReference>
<gene>
    <name evidence="1" type="ORF">DC3_57100</name>
</gene>
<reference evidence="1 2" key="1">
    <citation type="submission" date="2019-07" db="EMBL/GenBank/DDBJ databases">
        <title>Whole genome shotgun sequence of Deinococcus cellulosilyticus NBRC 106333.</title>
        <authorList>
            <person name="Hosoyama A."/>
            <person name="Uohara A."/>
            <person name="Ohji S."/>
            <person name="Ichikawa N."/>
        </authorList>
    </citation>
    <scope>NUCLEOTIDE SEQUENCE [LARGE SCALE GENOMIC DNA]</scope>
    <source>
        <strain evidence="1 2">NBRC 106333</strain>
    </source>
</reference>
<evidence type="ECO:0008006" key="3">
    <source>
        <dbReference type="Google" id="ProtNLM"/>
    </source>
</evidence>
<protein>
    <recommendedName>
        <fullName evidence="3">DUF3052 domain-containing protein</fullName>
    </recommendedName>
</protein>
<proteinExistence type="predicted"/>
<name>A0A511NB83_DEIC1</name>
<dbReference type="Proteomes" id="UP000321306">
    <property type="component" value="Unassembled WGS sequence"/>
</dbReference>
<comment type="caution">
    <text evidence="1">The sequence shown here is derived from an EMBL/GenBank/DDBJ whole genome shotgun (WGS) entry which is preliminary data.</text>
</comment>
<accession>A0A511NB83</accession>
<dbReference type="AlphaFoldDB" id="A0A511NB83"/>
<evidence type="ECO:0000313" key="1">
    <source>
        <dbReference type="EMBL" id="GEM50075.1"/>
    </source>
</evidence>